<dbReference type="RefSeq" id="WP_006037849.1">
    <property type="nucleotide sequence ID" value="NZ_AEDD01000004.1"/>
</dbReference>
<evidence type="ECO:0000313" key="1">
    <source>
        <dbReference type="EMBL" id="EFM11392.1"/>
    </source>
</evidence>
<dbReference type="EMBL" id="AEDD01000004">
    <property type="protein sequence ID" value="EFM11392.1"/>
    <property type="molecule type" value="Genomic_DNA"/>
</dbReference>
<dbReference type="Proteomes" id="UP000005387">
    <property type="component" value="Unassembled WGS sequence"/>
</dbReference>
<accession>E0I887</accession>
<organism evidence="1 2">
    <name type="scientific">Paenibacillus curdlanolyticus YK9</name>
    <dbReference type="NCBI Taxonomy" id="717606"/>
    <lineage>
        <taxon>Bacteria</taxon>
        <taxon>Bacillati</taxon>
        <taxon>Bacillota</taxon>
        <taxon>Bacilli</taxon>
        <taxon>Bacillales</taxon>
        <taxon>Paenibacillaceae</taxon>
        <taxon>Paenibacillus</taxon>
    </lineage>
</organism>
<proteinExistence type="predicted"/>
<dbReference type="AlphaFoldDB" id="E0I887"/>
<protein>
    <submittedName>
        <fullName evidence="1">Uncharacterized protein</fullName>
    </submittedName>
</protein>
<dbReference type="STRING" id="717606.PaecuDRAFT_1838"/>
<keyword evidence="2" id="KW-1185">Reference proteome</keyword>
<gene>
    <name evidence="1" type="ORF">PaecuDRAFT_1838</name>
</gene>
<name>E0I887_9BACL</name>
<sequence>MKRLIELHEMKAEGELLSEVFPNFVEEIYRVKKTYKREMSIDQFTRAVNTVIDQAIQVHALDKERIRILVGIFDTYVDTYHLNGPDTALKFIHDIIGKDS</sequence>
<reference evidence="1 2" key="1">
    <citation type="submission" date="2010-07" db="EMBL/GenBank/DDBJ databases">
        <title>The draft genome of Paenibacillus curdlanolyticus YK9.</title>
        <authorList>
            <consortium name="US DOE Joint Genome Institute (JGI-PGF)"/>
            <person name="Lucas S."/>
            <person name="Copeland A."/>
            <person name="Lapidus A."/>
            <person name="Cheng J.-F."/>
            <person name="Bruce D."/>
            <person name="Goodwin L."/>
            <person name="Pitluck S."/>
            <person name="Land M.L."/>
            <person name="Hauser L."/>
            <person name="Chang Y.-J."/>
            <person name="Jeffries C."/>
            <person name="Anderson I.J."/>
            <person name="Johnson E."/>
            <person name="Loganathan U."/>
            <person name="Mulhopadhyay B."/>
            <person name="Kyrpides N."/>
            <person name="Woyke T.J."/>
        </authorList>
    </citation>
    <scope>NUCLEOTIDE SEQUENCE [LARGE SCALE GENOMIC DNA]</scope>
    <source>
        <strain evidence="1 2">YK9</strain>
    </source>
</reference>
<evidence type="ECO:0000313" key="2">
    <source>
        <dbReference type="Proteomes" id="UP000005387"/>
    </source>
</evidence>